<organism evidence="11 12">
    <name type="scientific">Acanthosepion pharaonis</name>
    <name type="common">Pharaoh cuttlefish</name>
    <name type="synonym">Sepia pharaonis</name>
    <dbReference type="NCBI Taxonomy" id="158019"/>
    <lineage>
        <taxon>Eukaryota</taxon>
        <taxon>Metazoa</taxon>
        <taxon>Spiralia</taxon>
        <taxon>Lophotrochozoa</taxon>
        <taxon>Mollusca</taxon>
        <taxon>Cephalopoda</taxon>
        <taxon>Coleoidea</taxon>
        <taxon>Decapodiformes</taxon>
        <taxon>Sepiida</taxon>
        <taxon>Sepiina</taxon>
        <taxon>Sepiidae</taxon>
        <taxon>Acanthosepion</taxon>
    </lineage>
</organism>
<evidence type="ECO:0000256" key="6">
    <source>
        <dbReference type="ARBA" id="ARBA00022949"/>
    </source>
</evidence>
<name>A0A812BMG3_ACAPH</name>
<gene>
    <name evidence="11" type="ORF">SPHA_23219</name>
</gene>
<accession>A0A812BMG3</accession>
<evidence type="ECO:0000256" key="9">
    <source>
        <dbReference type="SAM" id="Coils"/>
    </source>
</evidence>
<dbReference type="GO" id="GO:0035735">
    <property type="term" value="P:intraciliary transport involved in cilium assembly"/>
    <property type="evidence" value="ECO:0007669"/>
    <property type="project" value="TreeGrafter"/>
</dbReference>
<dbReference type="GO" id="GO:0034451">
    <property type="term" value="C:centriolar satellite"/>
    <property type="evidence" value="ECO:0007669"/>
    <property type="project" value="TreeGrafter"/>
</dbReference>
<evidence type="ECO:0000313" key="12">
    <source>
        <dbReference type="Proteomes" id="UP000597762"/>
    </source>
</evidence>
<comment type="caution">
    <text evidence="11">The sequence shown here is derived from an EMBL/GenBank/DDBJ whole genome shotgun (WGS) entry which is preliminary data.</text>
</comment>
<keyword evidence="7 9" id="KW-0175">Coiled coil</keyword>
<evidence type="ECO:0000256" key="10">
    <source>
        <dbReference type="SAM" id="MobiDB-lite"/>
    </source>
</evidence>
<proteinExistence type="inferred from homology"/>
<dbReference type="Proteomes" id="UP000597762">
    <property type="component" value="Unassembled WGS sequence"/>
</dbReference>
<keyword evidence="12" id="KW-1185">Reference proteome</keyword>
<dbReference type="AlphaFoldDB" id="A0A812BMG3"/>
<sequence length="678" mass="79066">MLSDGVTHGARIGDKVYSAADGFQNRMDNNHENHSFAMQLVNEMNNSHLSEWDMHSPSFQSLTNSRLCTEDNVDEYITYLNKVFRNMCLSSWIDEEQNQTVSLVNACFELIERYQQDSRIREDLEARTRRTMSDYDQLQTAQLRLKEDVERLEREIALRQEKEKDLASKNRNLSSAIKSEKDEVKRLQSVINHRESQYKHESKKKERESNRLKEKLNQVLMDKSQKLIGNEVINILPKTDTKRGTWKTTSKPEELYKLMLRNYEEKQKEMMQENLDLRSCLATIQQQLHSIVECYKARLRFNSGSLDSSCDESSSFEDDNLEDLNDKFQKVVCNGEVTDINPLPFEMSKEEILKNFNKACHILMQLLKRKLKESEKISMTLPSPVVANNSHTELEVQLSELRKEVDEYKDIIELQDQVLRNVVESMPESQPNNSFLHESQLLFEYEELKAKKRLFLEEKENFDKERLLFTNAAIRLAEEKRSFHDEKFQQLKQQILDLTPQRGRNRAKNSSYSKEYANRILPMTPSQHSANQKPNKSDIYETIDLCQNHFQNRSKCSLENVTLPDSTQSSSSYCHQYVRSQSCHESFQHSLPSTPIKDHHQNTCLLHSSSYTSPSCRRQSAPIKSVSNPQVICNNPSLQRNVNFTSLTSLNDKMYLPECLPRIRSHSVDDQCSSQTQP</sequence>
<evidence type="ECO:0000256" key="3">
    <source>
        <dbReference type="ARBA" id="ARBA00009291"/>
    </source>
</evidence>
<feature type="region of interest" description="Disordered" evidence="10">
    <location>
        <begin position="184"/>
        <end position="211"/>
    </location>
</feature>
<keyword evidence="5" id="KW-0130">Cell adhesion</keyword>
<evidence type="ECO:0000256" key="5">
    <source>
        <dbReference type="ARBA" id="ARBA00022889"/>
    </source>
</evidence>
<keyword evidence="6" id="KW-0965">Cell junction</keyword>
<protein>
    <submittedName>
        <fullName evidence="11">SSX2IP</fullName>
    </submittedName>
</protein>
<keyword evidence="8" id="KW-0206">Cytoskeleton</keyword>
<comment type="similarity">
    <text evidence="3">Belongs to the ADIP family.</text>
</comment>
<evidence type="ECO:0000256" key="1">
    <source>
        <dbReference type="ARBA" id="ARBA00004282"/>
    </source>
</evidence>
<feature type="coiled-coil region" evidence="9">
    <location>
        <begin position="391"/>
        <end position="418"/>
    </location>
</feature>
<evidence type="ECO:0000256" key="4">
    <source>
        <dbReference type="ARBA" id="ARBA00022490"/>
    </source>
</evidence>
<dbReference type="GO" id="GO:0070161">
    <property type="term" value="C:anchoring junction"/>
    <property type="evidence" value="ECO:0007669"/>
    <property type="project" value="UniProtKB-SubCell"/>
</dbReference>
<dbReference type="GO" id="GO:0007155">
    <property type="term" value="P:cell adhesion"/>
    <property type="evidence" value="ECO:0007669"/>
    <property type="project" value="UniProtKB-KW"/>
</dbReference>
<comment type="subcellular location">
    <subcellularLocation>
        <location evidence="1">Cell junction</location>
    </subcellularLocation>
    <subcellularLocation>
        <location evidence="2">Cytoplasm</location>
        <location evidence="2">Cytoskeleton</location>
        <location evidence="2">Microtubule organizing center</location>
        <location evidence="2">Centrosome</location>
    </subcellularLocation>
</comment>
<reference evidence="11" key="1">
    <citation type="submission" date="2021-01" db="EMBL/GenBank/DDBJ databases">
        <authorList>
            <person name="Li R."/>
            <person name="Bekaert M."/>
        </authorList>
    </citation>
    <scope>NUCLEOTIDE SEQUENCE</scope>
    <source>
        <strain evidence="11">Farmed</strain>
    </source>
</reference>
<dbReference type="OrthoDB" id="312015at2759"/>
<evidence type="ECO:0000256" key="7">
    <source>
        <dbReference type="ARBA" id="ARBA00023054"/>
    </source>
</evidence>
<keyword evidence="4" id="KW-0963">Cytoplasm</keyword>
<dbReference type="GO" id="GO:0036064">
    <property type="term" value="C:ciliary basal body"/>
    <property type="evidence" value="ECO:0007669"/>
    <property type="project" value="TreeGrafter"/>
</dbReference>
<evidence type="ECO:0000313" key="11">
    <source>
        <dbReference type="EMBL" id="CAE1242255.1"/>
    </source>
</evidence>
<feature type="coiled-coil region" evidence="9">
    <location>
        <begin position="445"/>
        <end position="494"/>
    </location>
</feature>
<dbReference type="EMBL" id="CAHIKZ030000859">
    <property type="protein sequence ID" value="CAE1242255.1"/>
    <property type="molecule type" value="Genomic_DNA"/>
</dbReference>
<dbReference type="InterPro" id="IPR052300">
    <property type="entry name" value="Adhesion_Centrosome_assoc"/>
</dbReference>
<dbReference type="PANTHER" id="PTHR46507">
    <property type="entry name" value="AFADIN- AND ALPHA-ACTININ-BINDING PROTEIN"/>
    <property type="match status" value="1"/>
</dbReference>
<evidence type="ECO:0000256" key="8">
    <source>
        <dbReference type="ARBA" id="ARBA00023212"/>
    </source>
</evidence>
<dbReference type="PANTHER" id="PTHR46507:SF4">
    <property type="entry name" value="SSX FAMILY MEMBER 2 INTERACTING PROTEIN"/>
    <property type="match status" value="1"/>
</dbReference>
<dbReference type="Pfam" id="PF11559">
    <property type="entry name" value="ADIP"/>
    <property type="match status" value="1"/>
</dbReference>
<evidence type="ECO:0000256" key="2">
    <source>
        <dbReference type="ARBA" id="ARBA00004300"/>
    </source>
</evidence>
<dbReference type="InterPro" id="IPR021622">
    <property type="entry name" value="Afadin/alpha-actinin-bd"/>
</dbReference>